<dbReference type="PRINTS" id="PR00723">
    <property type="entry name" value="SUBTILISIN"/>
</dbReference>
<evidence type="ECO:0000259" key="8">
    <source>
        <dbReference type="Pfam" id="PF00082"/>
    </source>
</evidence>
<organism evidence="9 10">
    <name type="scientific">Tetradesmus obliquus</name>
    <name type="common">Green alga</name>
    <name type="synonym">Acutodesmus obliquus</name>
    <dbReference type="NCBI Taxonomy" id="3088"/>
    <lineage>
        <taxon>Eukaryota</taxon>
        <taxon>Viridiplantae</taxon>
        <taxon>Chlorophyta</taxon>
        <taxon>core chlorophytes</taxon>
        <taxon>Chlorophyceae</taxon>
        <taxon>CS clade</taxon>
        <taxon>Sphaeropleales</taxon>
        <taxon>Scenedesmaceae</taxon>
        <taxon>Tetradesmus</taxon>
    </lineage>
</organism>
<dbReference type="PANTHER" id="PTHR43806">
    <property type="entry name" value="PEPTIDASE S8"/>
    <property type="match status" value="1"/>
</dbReference>
<dbReference type="EMBL" id="FNXT01000538">
    <property type="protein sequence ID" value="SZX65058.1"/>
    <property type="molecule type" value="Genomic_DNA"/>
</dbReference>
<dbReference type="Pfam" id="PF00082">
    <property type="entry name" value="Peptidase_S8"/>
    <property type="match status" value="1"/>
</dbReference>
<keyword evidence="10" id="KW-1185">Reference proteome</keyword>
<accession>A0A383VHQ6</accession>
<feature type="signal peptide" evidence="7">
    <location>
        <begin position="1"/>
        <end position="19"/>
    </location>
</feature>
<evidence type="ECO:0000313" key="10">
    <source>
        <dbReference type="Proteomes" id="UP000256970"/>
    </source>
</evidence>
<dbReference type="PROSITE" id="PS51892">
    <property type="entry name" value="SUBTILASE"/>
    <property type="match status" value="1"/>
</dbReference>
<dbReference type="STRING" id="3088.A0A383VHQ6"/>
<reference evidence="9 10" key="1">
    <citation type="submission" date="2016-10" db="EMBL/GenBank/DDBJ databases">
        <authorList>
            <person name="Cai Z."/>
        </authorList>
    </citation>
    <scope>NUCLEOTIDE SEQUENCE [LARGE SCALE GENOMIC DNA]</scope>
</reference>
<evidence type="ECO:0000256" key="2">
    <source>
        <dbReference type="ARBA" id="ARBA00022670"/>
    </source>
</evidence>
<proteinExistence type="inferred from homology"/>
<dbReference type="PANTHER" id="PTHR43806:SF11">
    <property type="entry name" value="CEREVISIN-RELATED"/>
    <property type="match status" value="1"/>
</dbReference>
<dbReference type="InterPro" id="IPR022398">
    <property type="entry name" value="Peptidase_S8_His-AS"/>
</dbReference>
<feature type="chain" id="PRO_5016599384" description="Peptidase S8/S53 domain-containing protein" evidence="7">
    <location>
        <begin position="20"/>
        <end position="865"/>
    </location>
</feature>
<evidence type="ECO:0000313" key="9">
    <source>
        <dbReference type="EMBL" id="SZX65058.1"/>
    </source>
</evidence>
<sequence>MTIPLQAIALFVLAPIVLADNVIPSIIGADGLEFTQVEFAQDVLRLSGAGVRIAIFDDGLDIRHPNFGRCIAVKTPEPPVCRVVAGWSAFPGGLLIAGSEDAHGTHVAGIAAGAFPDKLFDDRNLPFKYQRGVAYQGLIGAYKILATSDEDETNSLRDAVDVAVRDKMHIINLSLGTNTWVPVEADAQGIQKAAAAGILMAAAAGNEGQEAGLQSVIHPSWDPNVFSVAMLANTVTAGAAVVLSDSVTFNGSSTNRLVANQRADTAATICYPRCNFLGLPLPLVYSEYDSSDYHLTLGTGGGSGDGTSAAVKPPPGGFVLVVRVPDDADLDNMPSDAMDLMSQVYELGPKLILFAVPAADASTYSDIDNYPLINGTLPVLFFVGQQAAGLAAAAQAGLLLTNISNVLIDIDADVAMQYSPISTRGPDINLRMKPDIAAPGFQIYSSTPFKQYQTWTGTSMATPYLSGVLALWRESKRGIEPPGGWIAAAMTALKNTARPFAYRSPANSSELMWPPAFVGAGVVQAAAAVTACVRIAPTELLLRSGVATQTATFSITNECLRGARTFTLAHKPAFALNMAQDYFGKSFDRFNADAVAPASVRLSRTVVSVAPGASATVTATITLSPVLRNAPYIYSGYFILTPRQRQNLTQGLRSGNVQLSLPYQGCSRDYSDPAQVPLVVQDLPKNLAAKSGAICLGFVDDTKDVITCDNDVTDPGVVRVSLKELQDAKNGKGLGFLLALARPVQELVIEIYSATDNTTIIGTASYGPCAKTLRGELSYLPSYSALNDFSDTSAYDACTGVFRGRYTPAGTEDEAVLRVGGQYTFQLLLRAPVAAADSARVGGWQQDEGGVLRVPMRGVLQITGS</sequence>
<evidence type="ECO:0000256" key="4">
    <source>
        <dbReference type="ARBA" id="ARBA00022825"/>
    </source>
</evidence>
<dbReference type="SUPFAM" id="SSF52743">
    <property type="entry name" value="Subtilisin-like"/>
    <property type="match status" value="1"/>
</dbReference>
<keyword evidence="7" id="KW-0732">Signal</keyword>
<gene>
    <name evidence="9" type="ORF">BQ4739_LOCUS5519</name>
</gene>
<comment type="similarity">
    <text evidence="1 6">Belongs to the peptidase S8 family.</text>
</comment>
<dbReference type="GO" id="GO:0006508">
    <property type="term" value="P:proteolysis"/>
    <property type="evidence" value="ECO:0007669"/>
    <property type="project" value="UniProtKB-KW"/>
</dbReference>
<dbReference type="InterPro" id="IPR036852">
    <property type="entry name" value="Peptidase_S8/S53_dom_sf"/>
</dbReference>
<dbReference type="Gene3D" id="3.40.50.200">
    <property type="entry name" value="Peptidase S8/S53 domain"/>
    <property type="match status" value="2"/>
</dbReference>
<keyword evidence="2 6" id="KW-0645">Protease</keyword>
<feature type="active site" description="Charge relay system" evidence="5 6">
    <location>
        <position position="103"/>
    </location>
</feature>
<evidence type="ECO:0000256" key="3">
    <source>
        <dbReference type="ARBA" id="ARBA00022801"/>
    </source>
</evidence>
<dbReference type="Proteomes" id="UP000256970">
    <property type="component" value="Unassembled WGS sequence"/>
</dbReference>
<feature type="active site" description="Charge relay system" evidence="5 6">
    <location>
        <position position="57"/>
    </location>
</feature>
<evidence type="ECO:0000256" key="1">
    <source>
        <dbReference type="ARBA" id="ARBA00011073"/>
    </source>
</evidence>
<feature type="active site" description="Charge relay system" evidence="5 6">
    <location>
        <position position="459"/>
    </location>
</feature>
<evidence type="ECO:0000256" key="5">
    <source>
        <dbReference type="PIRSR" id="PIRSR615500-1"/>
    </source>
</evidence>
<dbReference type="PROSITE" id="PS00137">
    <property type="entry name" value="SUBTILASE_HIS"/>
    <property type="match status" value="1"/>
</dbReference>
<dbReference type="AlphaFoldDB" id="A0A383VHQ6"/>
<feature type="domain" description="Peptidase S8/S53" evidence="8">
    <location>
        <begin position="48"/>
        <end position="497"/>
    </location>
</feature>
<keyword evidence="3 6" id="KW-0378">Hydrolase</keyword>
<dbReference type="GO" id="GO:0004252">
    <property type="term" value="F:serine-type endopeptidase activity"/>
    <property type="evidence" value="ECO:0007669"/>
    <property type="project" value="UniProtKB-UniRule"/>
</dbReference>
<dbReference type="InterPro" id="IPR015500">
    <property type="entry name" value="Peptidase_S8_subtilisin-rel"/>
</dbReference>
<protein>
    <recommendedName>
        <fullName evidence="8">Peptidase S8/S53 domain-containing protein</fullName>
    </recommendedName>
</protein>
<evidence type="ECO:0000256" key="7">
    <source>
        <dbReference type="SAM" id="SignalP"/>
    </source>
</evidence>
<evidence type="ECO:0000256" key="6">
    <source>
        <dbReference type="PROSITE-ProRule" id="PRU01240"/>
    </source>
</evidence>
<dbReference type="InterPro" id="IPR000209">
    <property type="entry name" value="Peptidase_S8/S53_dom"/>
</dbReference>
<keyword evidence="4 6" id="KW-0720">Serine protease</keyword>
<dbReference type="InterPro" id="IPR050131">
    <property type="entry name" value="Peptidase_S8_subtilisin-like"/>
</dbReference>
<name>A0A383VHQ6_TETOB</name>